<feature type="compositionally biased region" description="Pro residues" evidence="1">
    <location>
        <begin position="301"/>
        <end position="313"/>
    </location>
</feature>
<organism evidence="4 5">
    <name type="scientific">Orchesella dallaii</name>
    <dbReference type="NCBI Taxonomy" id="48710"/>
    <lineage>
        <taxon>Eukaryota</taxon>
        <taxon>Metazoa</taxon>
        <taxon>Ecdysozoa</taxon>
        <taxon>Arthropoda</taxon>
        <taxon>Hexapoda</taxon>
        <taxon>Collembola</taxon>
        <taxon>Entomobryomorpha</taxon>
        <taxon>Entomobryoidea</taxon>
        <taxon>Orchesellidae</taxon>
        <taxon>Orchesellinae</taxon>
        <taxon>Orchesella</taxon>
    </lineage>
</organism>
<feature type="compositionally biased region" description="Low complexity" evidence="1">
    <location>
        <begin position="384"/>
        <end position="401"/>
    </location>
</feature>
<dbReference type="InterPro" id="IPR031866">
    <property type="entry name" value="DUF4758"/>
</dbReference>
<comment type="caution">
    <text evidence="4">The sequence shown here is derived from an EMBL/GenBank/DDBJ whole genome shotgun (WGS) entry which is preliminary data.</text>
</comment>
<accession>A0ABP1PXH9</accession>
<keyword evidence="5" id="KW-1185">Reference proteome</keyword>
<evidence type="ECO:0000256" key="2">
    <source>
        <dbReference type="SAM" id="SignalP"/>
    </source>
</evidence>
<evidence type="ECO:0000256" key="1">
    <source>
        <dbReference type="SAM" id="MobiDB-lite"/>
    </source>
</evidence>
<feature type="region of interest" description="Disordered" evidence="1">
    <location>
        <begin position="501"/>
        <end position="575"/>
    </location>
</feature>
<dbReference type="Proteomes" id="UP001642540">
    <property type="component" value="Unassembled WGS sequence"/>
</dbReference>
<evidence type="ECO:0000313" key="5">
    <source>
        <dbReference type="Proteomes" id="UP001642540"/>
    </source>
</evidence>
<feature type="domain" description="DUF4758" evidence="3">
    <location>
        <begin position="322"/>
        <end position="368"/>
    </location>
</feature>
<proteinExistence type="predicted"/>
<dbReference type="PANTHER" id="PTHR39072">
    <property type="entry name" value="RE48511P"/>
    <property type="match status" value="1"/>
</dbReference>
<feature type="compositionally biased region" description="Polar residues" evidence="1">
    <location>
        <begin position="522"/>
        <end position="532"/>
    </location>
</feature>
<gene>
    <name evidence="4" type="ORF">ODALV1_LOCUS4893</name>
</gene>
<name>A0ABP1PXH9_9HEXA</name>
<evidence type="ECO:0000313" key="4">
    <source>
        <dbReference type="EMBL" id="CAL8081364.1"/>
    </source>
</evidence>
<evidence type="ECO:0000259" key="3">
    <source>
        <dbReference type="Pfam" id="PF15950"/>
    </source>
</evidence>
<sequence>MAEKNRCIFHFVTWTSVLSFVLLGLSLSSNGADAVGEARSLPSYVQSRPVYSKPAPKLPKLLFKPPTPKDNEINGQASGSDPNLVTQTVYGFLDFVTTIGNTVMVFTPQTKKVENVKPSSTSETVIQATVAPSSSITVVSKPPQSIVSASSIVLPAPSGNERKGKAFHFEESVPSLIEASEYEPQVFATSFSSSSSSDFDETTALESDFVVSVVPSSANIKTKPKQVHSPPFVQIRSEVNIVSSTEELRSPQVVVVTPATTSSKVFPSSKGFTLKLPQRSVPILVSPVSSPLVVTAEKVFHPPPPPPPPPSSPKPQETYPEEVQEEPTGLVSQTFNTQVEDGVTTVHETKIIGTYIGSQYARIFESSSTVIPVAPSAQVIITPTKPAQSASTATSTAAQSSIRTEESVVTNGDNYETSANEYQEDNGDDGQKNDSKESFTVVEPTPTASEEQTHYVLPQNQKEKKAEIYISPVPNNNAYSRQPQLYVDINPAKSVDFIVTATPSNRGKPGRGGGSRNEYKNRFSNRFNKNSTPSSEVVETKEPEKVEEEARDTGRRATRFRSRGRSASKQGSEDVVPTVSVYSQVVSATPTRRFGSGRGGAKTKEVAFKTIQSTRSFGASARQVQVNPTSSTSIYRFKLNRPTGRWRFKPSPKPKVNIIKTQEEEELEEQQLKEQAAAAGLKDLNTAGSGPNLNAHDEDDELVQHSDNLNYEESRTETNEVAQDLEPELAPQTIRVSTVTPTEFEDLDKFLEIATIKSPYVFQAGNVKNTRYITVTKTFTREPIQPTLASSIDDATIENILATKPAYEKILEGSSDVATLPVIHLSGDMATPPLETITQSFSTTQLMLKTSILPVLYDGVTTLFTLTQSYFVTRLVTAHKTVPPMELFQFVPTKSLTEFNTALQEAGSEHSEQLLGSEDSDDPETVYAHIIAPPDELTSLGADFDPSTMDDKIPKISPPRSKGAIARPESEKPAQSALGPPSNAALGLNGLADQLGLTAEQLAFLQFLKAQKQPTQAPTLPNNFFAQQLVPNAVPGSAAPLLQLTSSPVVVDTTTTIVESKTLRIQFGAKPTYTTLYSTKIVPTRMTSYVTMSVAVAPTAAAPIANPFFNPAAFPLAYLG</sequence>
<protein>
    <recommendedName>
        <fullName evidence="3">DUF4758 domain-containing protein</fullName>
    </recommendedName>
</protein>
<keyword evidence="2" id="KW-0732">Signal</keyword>
<dbReference type="Pfam" id="PF15950">
    <property type="entry name" value="DUF4758"/>
    <property type="match status" value="1"/>
</dbReference>
<feature type="region of interest" description="Disordered" evidence="1">
    <location>
        <begin position="384"/>
        <end position="453"/>
    </location>
</feature>
<feature type="compositionally biased region" description="Polar residues" evidence="1">
    <location>
        <begin position="407"/>
        <end position="421"/>
    </location>
</feature>
<feature type="region of interest" description="Disordered" evidence="1">
    <location>
        <begin position="949"/>
        <end position="981"/>
    </location>
</feature>
<feature type="signal peptide" evidence="2">
    <location>
        <begin position="1"/>
        <end position="28"/>
    </location>
</feature>
<feature type="compositionally biased region" description="Basic residues" evidence="1">
    <location>
        <begin position="556"/>
        <end position="566"/>
    </location>
</feature>
<dbReference type="EMBL" id="CAXLJM020000015">
    <property type="protein sequence ID" value="CAL8081364.1"/>
    <property type="molecule type" value="Genomic_DNA"/>
</dbReference>
<reference evidence="4 5" key="1">
    <citation type="submission" date="2024-08" db="EMBL/GenBank/DDBJ databases">
        <authorList>
            <person name="Cucini C."/>
            <person name="Frati F."/>
        </authorList>
    </citation>
    <scope>NUCLEOTIDE SEQUENCE [LARGE SCALE GENOMIC DNA]</scope>
</reference>
<feature type="chain" id="PRO_5047475712" description="DUF4758 domain-containing protein" evidence="2">
    <location>
        <begin position="29"/>
        <end position="1120"/>
    </location>
</feature>
<feature type="region of interest" description="Disordered" evidence="1">
    <location>
        <begin position="299"/>
        <end position="329"/>
    </location>
</feature>
<dbReference type="PANTHER" id="PTHR39072:SF3">
    <property type="entry name" value="RE48511P"/>
    <property type="match status" value="1"/>
</dbReference>